<keyword evidence="6" id="KW-1185">Reference proteome</keyword>
<dbReference type="InterPro" id="IPR052155">
    <property type="entry name" value="Biofilm_reg_signaling"/>
</dbReference>
<feature type="domain" description="EAL" evidence="3">
    <location>
        <begin position="406"/>
        <end position="659"/>
    </location>
</feature>
<dbReference type="RefSeq" id="WP_119772850.1">
    <property type="nucleotide sequence ID" value="NZ_QYUO01000003.1"/>
</dbReference>
<dbReference type="EMBL" id="QYUO01000003">
    <property type="protein sequence ID" value="RJF92812.1"/>
    <property type="molecule type" value="Genomic_DNA"/>
</dbReference>
<dbReference type="InterPro" id="IPR035919">
    <property type="entry name" value="EAL_sf"/>
</dbReference>
<dbReference type="GO" id="GO:0071111">
    <property type="term" value="F:cyclic-guanylate-specific phosphodiesterase activity"/>
    <property type="evidence" value="ECO:0007669"/>
    <property type="project" value="UniProtKB-EC"/>
</dbReference>
<dbReference type="PROSITE" id="PS50883">
    <property type="entry name" value="EAL"/>
    <property type="match status" value="1"/>
</dbReference>
<dbReference type="PROSITE" id="PS50887">
    <property type="entry name" value="GGDEF"/>
    <property type="match status" value="1"/>
</dbReference>
<dbReference type="Gene3D" id="3.30.450.20">
    <property type="entry name" value="PAS domain"/>
    <property type="match status" value="1"/>
</dbReference>
<dbReference type="CDD" id="cd01948">
    <property type="entry name" value="EAL"/>
    <property type="match status" value="1"/>
</dbReference>
<dbReference type="FunFam" id="3.20.20.450:FF:000001">
    <property type="entry name" value="Cyclic di-GMP phosphodiesterase yahA"/>
    <property type="match status" value="1"/>
</dbReference>
<protein>
    <submittedName>
        <fullName evidence="5">Cyclic di-GMP phosphodiesterase</fullName>
    </submittedName>
</protein>
<feature type="domain" description="GGDEF" evidence="4">
    <location>
        <begin position="265"/>
        <end position="397"/>
    </location>
</feature>
<dbReference type="InterPro" id="IPR043128">
    <property type="entry name" value="Rev_trsase/Diguanyl_cyclase"/>
</dbReference>
<dbReference type="SMART" id="SM00267">
    <property type="entry name" value="GGDEF"/>
    <property type="match status" value="1"/>
</dbReference>
<evidence type="ECO:0000256" key="1">
    <source>
        <dbReference type="ARBA" id="ARBA00051114"/>
    </source>
</evidence>
<dbReference type="InterPro" id="IPR035965">
    <property type="entry name" value="PAS-like_dom_sf"/>
</dbReference>
<dbReference type="PANTHER" id="PTHR44757">
    <property type="entry name" value="DIGUANYLATE CYCLASE DGCP"/>
    <property type="match status" value="1"/>
</dbReference>
<evidence type="ECO:0000259" key="4">
    <source>
        <dbReference type="PROSITE" id="PS50887"/>
    </source>
</evidence>
<feature type="domain" description="PAS" evidence="2">
    <location>
        <begin position="114"/>
        <end position="180"/>
    </location>
</feature>
<dbReference type="SMART" id="SM00091">
    <property type="entry name" value="PAS"/>
    <property type="match status" value="1"/>
</dbReference>
<dbReference type="Pfam" id="PF00990">
    <property type="entry name" value="GGDEF"/>
    <property type="match status" value="1"/>
</dbReference>
<evidence type="ECO:0000313" key="6">
    <source>
        <dbReference type="Proteomes" id="UP000265955"/>
    </source>
</evidence>
<reference evidence="6" key="1">
    <citation type="submission" date="2018-09" db="EMBL/GenBank/DDBJ databases">
        <authorList>
            <person name="Zhu H."/>
        </authorList>
    </citation>
    <scope>NUCLEOTIDE SEQUENCE [LARGE SCALE GENOMIC DNA]</scope>
    <source>
        <strain evidence="6">K1R23-30</strain>
    </source>
</reference>
<dbReference type="SMART" id="SM00052">
    <property type="entry name" value="EAL"/>
    <property type="match status" value="1"/>
</dbReference>
<dbReference type="PANTHER" id="PTHR44757:SF11">
    <property type="entry name" value="CYCLIC DI-GMP PHOSPHODIESTERASE PDER"/>
    <property type="match status" value="1"/>
</dbReference>
<dbReference type="SUPFAM" id="SSF141868">
    <property type="entry name" value="EAL domain-like"/>
    <property type="match status" value="1"/>
</dbReference>
<dbReference type="OrthoDB" id="9813903at2"/>
<dbReference type="NCBIfam" id="NF007474">
    <property type="entry name" value="PRK10060.1"/>
    <property type="match status" value="1"/>
</dbReference>
<comment type="catalytic activity">
    <reaction evidence="1">
        <text>3',3'-c-di-GMP + H2O = 5'-phosphoguanylyl(3'-&gt;5')guanosine + H(+)</text>
        <dbReference type="Rhea" id="RHEA:24902"/>
        <dbReference type="ChEBI" id="CHEBI:15377"/>
        <dbReference type="ChEBI" id="CHEBI:15378"/>
        <dbReference type="ChEBI" id="CHEBI:58754"/>
        <dbReference type="ChEBI" id="CHEBI:58805"/>
        <dbReference type="EC" id="3.1.4.52"/>
    </reaction>
    <physiologicalReaction direction="left-to-right" evidence="1">
        <dbReference type="Rhea" id="RHEA:24903"/>
    </physiologicalReaction>
</comment>
<dbReference type="Gene3D" id="3.30.70.270">
    <property type="match status" value="1"/>
</dbReference>
<dbReference type="PROSITE" id="PS50112">
    <property type="entry name" value="PAS"/>
    <property type="match status" value="1"/>
</dbReference>
<accession>A0A3A3FMR0</accession>
<dbReference type="InterPro" id="IPR000160">
    <property type="entry name" value="GGDEF_dom"/>
</dbReference>
<dbReference type="Proteomes" id="UP000265955">
    <property type="component" value="Unassembled WGS sequence"/>
</dbReference>
<dbReference type="AlphaFoldDB" id="A0A3A3FMR0"/>
<dbReference type="SUPFAM" id="SSF55785">
    <property type="entry name" value="PYP-like sensor domain (PAS domain)"/>
    <property type="match status" value="1"/>
</dbReference>
<evidence type="ECO:0000259" key="3">
    <source>
        <dbReference type="PROSITE" id="PS50883"/>
    </source>
</evidence>
<dbReference type="InterPro" id="IPR000014">
    <property type="entry name" value="PAS"/>
</dbReference>
<dbReference type="InterPro" id="IPR001633">
    <property type="entry name" value="EAL_dom"/>
</dbReference>
<gene>
    <name evidence="5" type="ORF">D3871_28005</name>
</gene>
<name>A0A3A3FMR0_9BURK</name>
<evidence type="ECO:0000259" key="2">
    <source>
        <dbReference type="PROSITE" id="PS50112"/>
    </source>
</evidence>
<dbReference type="CDD" id="cd01949">
    <property type="entry name" value="GGDEF"/>
    <property type="match status" value="1"/>
</dbReference>
<dbReference type="InterPro" id="IPR029787">
    <property type="entry name" value="Nucleotide_cyclase"/>
</dbReference>
<dbReference type="CDD" id="cd00130">
    <property type="entry name" value="PAS"/>
    <property type="match status" value="1"/>
</dbReference>
<dbReference type="Pfam" id="PF00563">
    <property type="entry name" value="EAL"/>
    <property type="match status" value="1"/>
</dbReference>
<organism evidence="5 6">
    <name type="scientific">Noviherbaspirillum saxi</name>
    <dbReference type="NCBI Taxonomy" id="2320863"/>
    <lineage>
        <taxon>Bacteria</taxon>
        <taxon>Pseudomonadati</taxon>
        <taxon>Pseudomonadota</taxon>
        <taxon>Betaproteobacteria</taxon>
        <taxon>Burkholderiales</taxon>
        <taxon>Oxalobacteraceae</taxon>
        <taxon>Noviherbaspirillum</taxon>
    </lineage>
</organism>
<dbReference type="SUPFAM" id="SSF55073">
    <property type="entry name" value="Nucleotide cyclase"/>
    <property type="match status" value="1"/>
</dbReference>
<sequence length="665" mass="75088">MDTENTPNSLLFTHFGTYNPYWWLSSDSDALKLSQNTQSSSRAIRLSPEQASQVRALLGITACLRLEVMLFDDPITLYLVGRKVDAWTWAGTASDYRDIDSLANCLSQGIAYSEQVVSEVNSLVVIIDSNGKIKRFNRLCEEVTGFKEENVVGHDAHDLFMPDTEHEEARANIKEFFKSKKPFDIVRPVNGKYGIRQILWRNKIVESGSGVNENYLICSGTDITEERRVKARLLELANNDVLTGLPNRHAIQEAIASATSRSDEIPFAVLFIDLDNFKKVNDYYGHLIGDELIKAAALAIRSCLREGDTIARLGGDEFLVVIHDATPQGVESITKRVIERMKEPFYVNYVELYATCSIGIALFPDHGKSMEELVRHADMAMYAAKEEGRNTYRLFALDMNEKVSKFVWLDTNLRKAISEGQFELHYQPKKNLKTGKTESVEALIRWNSPERGLISPLEFIPYAEESGLIVPLGKWVMEEAARQAGKWKQQGLKIRIAINLSARQLRSPELINEFKKALLRENIFPSMLDLELTESCLIEDELLALNLIKEFSDLGAEVHLDDFGTGYSSLSHLARLPIDSIKLDRSFIHSIHNDIRAQRLLRSMVAVAQELELQVVAEGVETQDQLEFLRGIGVDHAQGYLFAKPMRVAELEVWMTHSSTLKSVA</sequence>
<evidence type="ECO:0000313" key="5">
    <source>
        <dbReference type="EMBL" id="RJF92812.1"/>
    </source>
</evidence>
<dbReference type="GO" id="GO:0071732">
    <property type="term" value="P:cellular response to nitric oxide"/>
    <property type="evidence" value="ECO:0007669"/>
    <property type="project" value="UniProtKB-ARBA"/>
</dbReference>
<dbReference type="NCBIfam" id="TIGR00254">
    <property type="entry name" value="GGDEF"/>
    <property type="match status" value="1"/>
</dbReference>
<dbReference type="Gene3D" id="3.20.20.450">
    <property type="entry name" value="EAL domain"/>
    <property type="match status" value="1"/>
</dbReference>
<proteinExistence type="predicted"/>
<dbReference type="FunFam" id="3.30.70.270:FF:000001">
    <property type="entry name" value="Diguanylate cyclase domain protein"/>
    <property type="match status" value="1"/>
</dbReference>
<comment type="caution">
    <text evidence="5">The sequence shown here is derived from an EMBL/GenBank/DDBJ whole genome shotgun (WGS) entry which is preliminary data.</text>
</comment>
<dbReference type="NCBIfam" id="TIGR00229">
    <property type="entry name" value="sensory_box"/>
    <property type="match status" value="1"/>
</dbReference>